<gene>
    <name evidence="1" type="ORF">SAMN02982985_01645</name>
</gene>
<protein>
    <submittedName>
        <fullName evidence="1">Uncharacterized protein</fullName>
    </submittedName>
</protein>
<reference evidence="1 2" key="1">
    <citation type="submission" date="2016-10" db="EMBL/GenBank/DDBJ databases">
        <authorList>
            <person name="de Groot N.N."/>
        </authorList>
    </citation>
    <scope>NUCLEOTIDE SEQUENCE [LARGE SCALE GENOMIC DNA]</scope>
    <source>
        <strain evidence="1 2">ATCC 43154</strain>
    </source>
</reference>
<evidence type="ECO:0000313" key="2">
    <source>
        <dbReference type="Proteomes" id="UP000199470"/>
    </source>
</evidence>
<dbReference type="EMBL" id="FOTW01000008">
    <property type="protein sequence ID" value="SFL82434.1"/>
    <property type="molecule type" value="Genomic_DNA"/>
</dbReference>
<dbReference type="Proteomes" id="UP000199470">
    <property type="component" value="Unassembled WGS sequence"/>
</dbReference>
<sequence>MTSDYPDLIADIPEPYSELMPDMPVRTSAPQTWNVTVADAKFHWYDLIAGFPAVPDIRDPVGRYLRRMQFDLEAAVEKRLIYCVVNRPVIRLDPSRSVQWGFFSLKLTLPLLVGVEKKRDSVTIELTVPMAATLKKPTVTLSERFVTFNWGGLIEARSIHDILQDYPNQFAAPSMVRYVGQTRDPAGRLAKARLSAVQRVHQKYSEDNDTLLLVQRMSVEVVSAQGDPAELAANQNAVAADALLKDRMDLVECALIRYFEGEQMRGRLEQEVQTRRERVREIAAANHLEQFRIDLRLEGADNYHDLMSEHAAMSRSHVLDCRIVGGEIEITRVPDKIATPAKR</sequence>
<keyword evidence="2" id="KW-1185">Reference proteome</keyword>
<proteinExistence type="predicted"/>
<evidence type="ECO:0000313" key="1">
    <source>
        <dbReference type="EMBL" id="SFL82434.1"/>
    </source>
</evidence>
<dbReference type="RefSeq" id="WP_245774157.1">
    <property type="nucleotide sequence ID" value="NZ_FOTW01000008.1"/>
</dbReference>
<dbReference type="AlphaFoldDB" id="A0A1I4KUG0"/>
<name>A0A1I4KUG0_9BURK</name>
<accession>A0A1I4KUG0</accession>
<organism evidence="1 2">
    <name type="scientific">Rugamonas rubra</name>
    <dbReference type="NCBI Taxonomy" id="758825"/>
    <lineage>
        <taxon>Bacteria</taxon>
        <taxon>Pseudomonadati</taxon>
        <taxon>Pseudomonadota</taxon>
        <taxon>Betaproteobacteria</taxon>
        <taxon>Burkholderiales</taxon>
        <taxon>Oxalobacteraceae</taxon>
        <taxon>Telluria group</taxon>
        <taxon>Rugamonas</taxon>
    </lineage>
</organism>